<dbReference type="AlphaFoldDB" id="A0A0K0DIQ8"/>
<feature type="transmembrane region" description="Helical" evidence="1">
    <location>
        <begin position="195"/>
        <end position="213"/>
    </location>
</feature>
<sequence length="214" mass="24988">LLIFGRVTLAIIILLLGLRMEKDFMRSITTTIFIPMMLCEIFNIYCEVVAYINLFTPTKEQYTWIKSTYVEWTHSLLYVIYNYVHYNVLVMVIMLLYCCRLAYQGEGRINAFPLNTICLVVQFIPFFLSVLYYVTDGTTEIALRILSIASRVFLIICFIVINLQILSSFLLLCMELPYTHANSNDVQVRDARSRLFWTLIYVISPYIAFIPFIG</sequence>
<evidence type="ECO:0000256" key="1">
    <source>
        <dbReference type="SAM" id="Phobius"/>
    </source>
</evidence>
<reference evidence="3" key="2">
    <citation type="submission" date="2017-02" db="UniProtKB">
        <authorList>
            <consortium name="WormBaseParasite"/>
        </authorList>
    </citation>
    <scope>IDENTIFICATION</scope>
</reference>
<evidence type="ECO:0000313" key="2">
    <source>
        <dbReference type="Proteomes" id="UP000035642"/>
    </source>
</evidence>
<organism evidence="2 3">
    <name type="scientific">Angiostrongylus cantonensis</name>
    <name type="common">Rat lungworm</name>
    <dbReference type="NCBI Taxonomy" id="6313"/>
    <lineage>
        <taxon>Eukaryota</taxon>
        <taxon>Metazoa</taxon>
        <taxon>Ecdysozoa</taxon>
        <taxon>Nematoda</taxon>
        <taxon>Chromadorea</taxon>
        <taxon>Rhabditida</taxon>
        <taxon>Rhabditina</taxon>
        <taxon>Rhabditomorpha</taxon>
        <taxon>Strongyloidea</taxon>
        <taxon>Metastrongylidae</taxon>
        <taxon>Angiostrongylus</taxon>
    </lineage>
</organism>
<dbReference type="WBParaSite" id="ACAC_0001120701-mRNA-1">
    <property type="protein sequence ID" value="ACAC_0001120701-mRNA-1"/>
    <property type="gene ID" value="ACAC_0001120701"/>
</dbReference>
<keyword evidence="2" id="KW-1185">Reference proteome</keyword>
<name>A0A0K0DIQ8_ANGCA</name>
<feature type="transmembrane region" description="Helical" evidence="1">
    <location>
        <begin position="152"/>
        <end position="174"/>
    </location>
</feature>
<keyword evidence="1" id="KW-0472">Membrane</keyword>
<keyword evidence="1" id="KW-1133">Transmembrane helix</keyword>
<feature type="transmembrane region" description="Helical" evidence="1">
    <location>
        <begin position="76"/>
        <end position="99"/>
    </location>
</feature>
<feature type="transmembrane region" description="Helical" evidence="1">
    <location>
        <begin position="6"/>
        <end position="21"/>
    </location>
</feature>
<feature type="transmembrane region" description="Helical" evidence="1">
    <location>
        <begin position="33"/>
        <end position="56"/>
    </location>
</feature>
<dbReference type="Proteomes" id="UP000035642">
    <property type="component" value="Unassembled WGS sequence"/>
</dbReference>
<proteinExistence type="predicted"/>
<accession>A0A0K0DIQ8</accession>
<reference evidence="2" key="1">
    <citation type="submission" date="2012-09" db="EMBL/GenBank/DDBJ databases">
        <authorList>
            <person name="Martin A.A."/>
        </authorList>
    </citation>
    <scope>NUCLEOTIDE SEQUENCE</scope>
</reference>
<keyword evidence="1" id="KW-0812">Transmembrane</keyword>
<protein>
    <submittedName>
        <fullName evidence="3">G_PROTEIN_RECEP_F1_2 domain-containing protein</fullName>
    </submittedName>
</protein>
<feature type="transmembrane region" description="Helical" evidence="1">
    <location>
        <begin position="111"/>
        <end position="132"/>
    </location>
</feature>
<evidence type="ECO:0000313" key="3">
    <source>
        <dbReference type="WBParaSite" id="ACAC_0001120701-mRNA-1"/>
    </source>
</evidence>